<keyword evidence="4" id="KW-1185">Reference proteome</keyword>
<evidence type="ECO:0000313" key="3">
    <source>
        <dbReference type="EMBL" id="KAJ9607388.1"/>
    </source>
</evidence>
<evidence type="ECO:0000313" key="4">
    <source>
        <dbReference type="Proteomes" id="UP001172673"/>
    </source>
</evidence>
<organism evidence="3 4">
    <name type="scientific">Cladophialophora chaetospira</name>
    <dbReference type="NCBI Taxonomy" id="386627"/>
    <lineage>
        <taxon>Eukaryota</taxon>
        <taxon>Fungi</taxon>
        <taxon>Dikarya</taxon>
        <taxon>Ascomycota</taxon>
        <taxon>Pezizomycotina</taxon>
        <taxon>Eurotiomycetes</taxon>
        <taxon>Chaetothyriomycetidae</taxon>
        <taxon>Chaetothyriales</taxon>
        <taxon>Herpotrichiellaceae</taxon>
        <taxon>Cladophialophora</taxon>
    </lineage>
</organism>
<dbReference type="PANTHER" id="PTHR11736:SF14">
    <property type="entry name" value="NSE3 HOMOLOG, SMC5-SMC6 COMPLEX COMPONENT"/>
    <property type="match status" value="1"/>
</dbReference>
<feature type="region of interest" description="Disordered" evidence="1">
    <location>
        <begin position="303"/>
        <end position="421"/>
    </location>
</feature>
<dbReference type="InterPro" id="IPR037445">
    <property type="entry name" value="MAGE"/>
</dbReference>
<sequence>MPRQLKRRSDAISRDRGASESEDEPPRTQRRQRPRSTSSEPPPPTQRRRRDSSAEDSDAASSRASPDPLGYSTENILIKKLVRLALATEYSRTPLRRSDITAKIFKDANTAGNRISFQKIFDGAQKVLGDTFGMEMFELPSKEKTTLKDRRTQATQEKRSGNTSSKSWILVSKLPAELKTNPILTQPTLAPDSSTEANYTALYTFILSLIYLNSSSITDQKLERYLKRVNAETYTPLGNKDKLLQRMMKEGYVERRRDTTSGQDEVIEWVPGPRGKVEVGVQGVMGLVRTVYGYGAVELHRGEPNQRRRRNDDVSDDDEEEPEEPTGRLVKIEEDELNAKLSRSLGIKIGKDESGGRSRDRSEEEDERRDRDDGQPGPSRRGGGGQSQRNRQGKAASSQVQGRGTRRRHARDDDDDDDESD</sequence>
<evidence type="ECO:0000259" key="2">
    <source>
        <dbReference type="SMART" id="SM01373"/>
    </source>
</evidence>
<dbReference type="Pfam" id="PF01454">
    <property type="entry name" value="MAGE"/>
    <property type="match status" value="1"/>
</dbReference>
<comment type="caution">
    <text evidence="3">The sequence shown here is derived from an EMBL/GenBank/DDBJ whole genome shotgun (WGS) entry which is preliminary data.</text>
</comment>
<dbReference type="Gene3D" id="1.10.10.1200">
    <property type="entry name" value="MAGE homology domain, winged helix WH1 motif"/>
    <property type="match status" value="1"/>
</dbReference>
<feature type="compositionally biased region" description="Basic and acidic residues" evidence="1">
    <location>
        <begin position="7"/>
        <end position="27"/>
    </location>
</feature>
<dbReference type="Proteomes" id="UP001172673">
    <property type="component" value="Unassembled WGS sequence"/>
</dbReference>
<dbReference type="GO" id="GO:0005634">
    <property type="term" value="C:nucleus"/>
    <property type="evidence" value="ECO:0007669"/>
    <property type="project" value="TreeGrafter"/>
</dbReference>
<protein>
    <recommendedName>
        <fullName evidence="2">MAGE domain-containing protein</fullName>
    </recommendedName>
</protein>
<feature type="compositionally biased region" description="Acidic residues" evidence="1">
    <location>
        <begin position="314"/>
        <end position="324"/>
    </location>
</feature>
<feature type="compositionally biased region" description="Basic and acidic residues" evidence="1">
    <location>
        <begin position="303"/>
        <end position="313"/>
    </location>
</feature>
<accession>A0AA39CGM3</accession>
<dbReference type="EMBL" id="JAPDRK010000012">
    <property type="protein sequence ID" value="KAJ9607388.1"/>
    <property type="molecule type" value="Genomic_DNA"/>
</dbReference>
<dbReference type="InterPro" id="IPR041899">
    <property type="entry name" value="MAGE_WH2"/>
</dbReference>
<dbReference type="Gene3D" id="1.10.10.1210">
    <property type="entry name" value="MAGE homology domain, winged helix WH2 motif"/>
    <property type="match status" value="1"/>
</dbReference>
<evidence type="ECO:0000256" key="1">
    <source>
        <dbReference type="SAM" id="MobiDB-lite"/>
    </source>
</evidence>
<dbReference type="InterPro" id="IPR002190">
    <property type="entry name" value="MHD_dom"/>
</dbReference>
<feature type="compositionally biased region" description="Basic and acidic residues" evidence="1">
    <location>
        <begin position="349"/>
        <end position="374"/>
    </location>
</feature>
<dbReference type="AlphaFoldDB" id="A0AA39CGM3"/>
<dbReference type="GO" id="GO:0006281">
    <property type="term" value="P:DNA repair"/>
    <property type="evidence" value="ECO:0007669"/>
    <property type="project" value="TreeGrafter"/>
</dbReference>
<feature type="domain" description="MAGE" evidence="2">
    <location>
        <begin position="81"/>
        <end position="284"/>
    </location>
</feature>
<feature type="region of interest" description="Disordered" evidence="1">
    <location>
        <begin position="1"/>
        <end position="71"/>
    </location>
</feature>
<dbReference type="InterPro" id="IPR041898">
    <property type="entry name" value="MAGE_WH1"/>
</dbReference>
<dbReference type="SMART" id="SM01373">
    <property type="entry name" value="MAGE"/>
    <property type="match status" value="1"/>
</dbReference>
<feature type="region of interest" description="Disordered" evidence="1">
    <location>
        <begin position="143"/>
        <end position="166"/>
    </location>
</feature>
<feature type="compositionally biased region" description="Basic and acidic residues" evidence="1">
    <location>
        <begin position="143"/>
        <end position="160"/>
    </location>
</feature>
<dbReference type="PANTHER" id="PTHR11736">
    <property type="entry name" value="MELANOMA-ASSOCIATED ANTIGEN MAGE ANTIGEN"/>
    <property type="match status" value="1"/>
</dbReference>
<proteinExistence type="predicted"/>
<reference evidence="3" key="1">
    <citation type="submission" date="2022-10" db="EMBL/GenBank/DDBJ databases">
        <title>Culturing micro-colonial fungi from biological soil crusts in the Mojave desert and describing Neophaeococcomyces mojavensis, and introducing the new genera and species Taxawa tesnikishii.</title>
        <authorList>
            <person name="Kurbessoian T."/>
            <person name="Stajich J.E."/>
        </authorList>
    </citation>
    <scope>NUCLEOTIDE SEQUENCE</scope>
    <source>
        <strain evidence="3">TK_41</strain>
    </source>
</reference>
<gene>
    <name evidence="3" type="ORF">H2200_008461</name>
</gene>
<name>A0AA39CGM3_9EURO</name>